<evidence type="ECO:0000256" key="3">
    <source>
        <dbReference type="ARBA" id="ARBA00005607"/>
    </source>
</evidence>
<dbReference type="InterPro" id="IPR007009">
    <property type="entry name" value="Shq1_C"/>
</dbReference>
<feature type="domain" description="CS" evidence="8">
    <location>
        <begin position="56"/>
        <end position="144"/>
    </location>
</feature>
<dbReference type="FunFam" id="2.60.40.790:FF:000022">
    <property type="entry name" value="Protein SHQ1 homolog"/>
    <property type="match status" value="1"/>
</dbReference>
<accession>A0A9Q1D4H8</accession>
<keyword evidence="5" id="KW-0963">Cytoplasm</keyword>
<evidence type="ECO:0000256" key="2">
    <source>
        <dbReference type="ARBA" id="ARBA00004642"/>
    </source>
</evidence>
<comment type="caution">
    <text evidence="9">The sequence shown here is derived from an EMBL/GenBank/DDBJ whole genome shotgun (WGS) entry which is preliminary data.</text>
</comment>
<dbReference type="EMBL" id="JAFJMO010000013">
    <property type="protein sequence ID" value="KAJ8258544.1"/>
    <property type="molecule type" value="Genomic_DNA"/>
</dbReference>
<reference evidence="9" key="1">
    <citation type="journal article" date="2023" name="Science">
        <title>Genome structures resolve the early diversification of teleost fishes.</title>
        <authorList>
            <person name="Parey E."/>
            <person name="Louis A."/>
            <person name="Montfort J."/>
            <person name="Bouchez O."/>
            <person name="Roques C."/>
            <person name="Iampietro C."/>
            <person name="Lluch J."/>
            <person name="Castinel A."/>
            <person name="Donnadieu C."/>
            <person name="Desvignes T."/>
            <person name="Floi Bucao C."/>
            <person name="Jouanno E."/>
            <person name="Wen M."/>
            <person name="Mejri S."/>
            <person name="Dirks R."/>
            <person name="Jansen H."/>
            <person name="Henkel C."/>
            <person name="Chen W.J."/>
            <person name="Zahm M."/>
            <person name="Cabau C."/>
            <person name="Klopp C."/>
            <person name="Thompson A.W."/>
            <person name="Robinson-Rechavi M."/>
            <person name="Braasch I."/>
            <person name="Lecointre G."/>
            <person name="Bobe J."/>
            <person name="Postlethwait J.H."/>
            <person name="Berthelot C."/>
            <person name="Roest Crollius H."/>
            <person name="Guiguen Y."/>
        </authorList>
    </citation>
    <scope>NUCLEOTIDE SEQUENCE</scope>
    <source>
        <strain evidence="9">Concon-B</strain>
    </source>
</reference>
<comment type="subcellular location">
    <subcellularLocation>
        <location evidence="1">Cytoplasm</location>
        <location evidence="1">Cytosol</location>
    </subcellularLocation>
    <subcellularLocation>
        <location evidence="2">Nucleus</location>
        <location evidence="2">Nucleoplasm</location>
    </subcellularLocation>
</comment>
<dbReference type="InterPro" id="IPR008978">
    <property type="entry name" value="HSP20-like_chaperone"/>
</dbReference>
<evidence type="ECO:0000313" key="9">
    <source>
        <dbReference type="EMBL" id="KAJ8258544.1"/>
    </source>
</evidence>
<dbReference type="AlphaFoldDB" id="A0A9Q1D4H8"/>
<gene>
    <name evidence="9" type="ORF">COCON_G00175560</name>
</gene>
<dbReference type="PANTHER" id="PTHR12967">
    <property type="entry name" value="PROTEIN SHQ1 HOMOLOG"/>
    <property type="match status" value="1"/>
</dbReference>
<keyword evidence="10" id="KW-1185">Reference proteome</keyword>
<dbReference type="InterPro" id="IPR039742">
    <property type="entry name" value="Shq1"/>
</dbReference>
<dbReference type="Pfam" id="PF21413">
    <property type="entry name" value="SHQ1-like_CS"/>
    <property type="match status" value="1"/>
</dbReference>
<feature type="compositionally biased region" description="Basic and acidic residues" evidence="7">
    <location>
        <begin position="480"/>
        <end position="498"/>
    </location>
</feature>
<dbReference type="Gene3D" id="2.60.40.790">
    <property type="match status" value="1"/>
</dbReference>
<dbReference type="PANTHER" id="PTHR12967:SF0">
    <property type="entry name" value="PROTEIN SHQ1 HOMOLOG"/>
    <property type="match status" value="1"/>
</dbReference>
<dbReference type="Proteomes" id="UP001152803">
    <property type="component" value="Unassembled WGS sequence"/>
</dbReference>
<proteinExistence type="inferred from homology"/>
<dbReference type="OrthoDB" id="73639at2759"/>
<dbReference type="Pfam" id="PF04925">
    <property type="entry name" value="SHQ1"/>
    <property type="match status" value="1"/>
</dbReference>
<evidence type="ECO:0000313" key="10">
    <source>
        <dbReference type="Proteomes" id="UP001152803"/>
    </source>
</evidence>
<evidence type="ECO:0000256" key="1">
    <source>
        <dbReference type="ARBA" id="ARBA00004514"/>
    </source>
</evidence>
<evidence type="ECO:0000256" key="4">
    <source>
        <dbReference type="ARBA" id="ARBA00013750"/>
    </source>
</evidence>
<sequence length="567" mass="63997">MPFMELPKLGIKPRTFGLQVQFPQPLTLLMLTLIPYPAAPQIPSGLSLREPAALTMLTPAFELSQEADFLLLSIRVPYTRTSEFDLYIDGEDFKFYAKPYFLRLTLPGRIVEDGREKASFDVDKGLFSLRVPKETPGQHFEGLQMLTSLLAPKGSRSARPLVEDMEACSGTVDGEEEEEEEEEEFDWQVDQQVYKENSEEETNALQKYGFGNLRSGVFARLQDELSDVVDVKTPDCTTAMERREERLAAEIAKFDPDHYLADLFEDDAVQSLLKFRPWWRESSQDPGVTFSEEEKDQLRKFTNRSYLLDRKSRLHAWLGLLDVVLAYAYDVRATEGEHNVESSWNIRKLSGTLCWLETYSSVQEVLVSFGRRVLCYPLHRHFGLVTAAIKDAALILRSGKACVLKCLLDVHKIFRENDPAYILNDLYITDYCVWIQRVKAEKLTALAEPLRKTSLLKSDLGLQLPELERAAELVVEEEQQQDRSRDGGAQRSRSREDSTTSSSSSGDSEESQDSSAEGRGGGEPAAGVQGDAHTAPSRTFLEVRPRRNPLLMVPTGDEDDDDDGGLD</sequence>
<keyword evidence="6" id="KW-0539">Nucleus</keyword>
<dbReference type="GO" id="GO:0000493">
    <property type="term" value="P:box H/ACA snoRNP assembly"/>
    <property type="evidence" value="ECO:0007669"/>
    <property type="project" value="InterPro"/>
</dbReference>
<evidence type="ECO:0000256" key="7">
    <source>
        <dbReference type="SAM" id="MobiDB-lite"/>
    </source>
</evidence>
<dbReference type="GO" id="GO:0005654">
    <property type="term" value="C:nucleoplasm"/>
    <property type="evidence" value="ECO:0007669"/>
    <property type="project" value="UniProtKB-SubCell"/>
</dbReference>
<comment type="similarity">
    <text evidence="3">Belongs to the SHQ1 family.</text>
</comment>
<evidence type="ECO:0000256" key="6">
    <source>
        <dbReference type="ARBA" id="ARBA00023242"/>
    </source>
</evidence>
<feature type="compositionally biased region" description="Acidic residues" evidence="7">
    <location>
        <begin position="556"/>
        <end position="567"/>
    </location>
</feature>
<dbReference type="GO" id="GO:0005829">
    <property type="term" value="C:cytosol"/>
    <property type="evidence" value="ECO:0007669"/>
    <property type="project" value="UniProtKB-SubCell"/>
</dbReference>
<dbReference type="GO" id="GO:0051082">
    <property type="term" value="F:unfolded protein binding"/>
    <property type="evidence" value="ECO:0007669"/>
    <property type="project" value="TreeGrafter"/>
</dbReference>
<dbReference type="PROSITE" id="PS51203">
    <property type="entry name" value="CS"/>
    <property type="match status" value="1"/>
</dbReference>
<evidence type="ECO:0000259" key="8">
    <source>
        <dbReference type="PROSITE" id="PS51203"/>
    </source>
</evidence>
<feature type="region of interest" description="Disordered" evidence="7">
    <location>
        <begin position="474"/>
        <end position="567"/>
    </location>
</feature>
<dbReference type="InterPro" id="IPR007052">
    <property type="entry name" value="CS_dom"/>
</dbReference>
<evidence type="ECO:0000256" key="5">
    <source>
        <dbReference type="ARBA" id="ARBA00022490"/>
    </source>
</evidence>
<protein>
    <recommendedName>
        <fullName evidence="4">Protein SHQ1 homolog</fullName>
    </recommendedName>
</protein>
<organism evidence="9 10">
    <name type="scientific">Conger conger</name>
    <name type="common">Conger eel</name>
    <name type="synonym">Muraena conger</name>
    <dbReference type="NCBI Taxonomy" id="82655"/>
    <lineage>
        <taxon>Eukaryota</taxon>
        <taxon>Metazoa</taxon>
        <taxon>Chordata</taxon>
        <taxon>Craniata</taxon>
        <taxon>Vertebrata</taxon>
        <taxon>Euteleostomi</taxon>
        <taxon>Actinopterygii</taxon>
        <taxon>Neopterygii</taxon>
        <taxon>Teleostei</taxon>
        <taxon>Anguilliformes</taxon>
        <taxon>Congridae</taxon>
        <taxon>Conger</taxon>
    </lineage>
</organism>
<name>A0A9Q1D4H8_CONCO</name>
<dbReference type="InterPro" id="IPR048696">
    <property type="entry name" value="SHQ1-like_CS"/>
</dbReference>